<gene>
    <name evidence="4" type="ORF">L9F63_006989</name>
</gene>
<dbReference type="EMBL" id="JASPKZ010009807">
    <property type="protein sequence ID" value="KAJ9576167.1"/>
    <property type="molecule type" value="Genomic_DNA"/>
</dbReference>
<dbReference type="Proteomes" id="UP001233999">
    <property type="component" value="Unassembled WGS sequence"/>
</dbReference>
<evidence type="ECO:0000313" key="5">
    <source>
        <dbReference type="Proteomes" id="UP001233999"/>
    </source>
</evidence>
<dbReference type="Pfam" id="PF21773">
    <property type="entry name" value="ODAD1_CC"/>
    <property type="match status" value="1"/>
</dbReference>
<feature type="domain" description="ODAD1 central coiled coil region" evidence="3">
    <location>
        <begin position="37"/>
        <end position="316"/>
    </location>
</feature>
<reference evidence="4" key="2">
    <citation type="submission" date="2023-05" db="EMBL/GenBank/DDBJ databases">
        <authorList>
            <person name="Fouks B."/>
        </authorList>
    </citation>
    <scope>NUCLEOTIDE SEQUENCE</scope>
    <source>
        <strain evidence="4">Stay&amp;Tobe</strain>
        <tissue evidence="4">Testes</tissue>
    </source>
</reference>
<evidence type="ECO:0000313" key="4">
    <source>
        <dbReference type="EMBL" id="KAJ9576167.1"/>
    </source>
</evidence>
<dbReference type="InterPro" id="IPR049258">
    <property type="entry name" value="ODAD1_CC"/>
</dbReference>
<dbReference type="PANTHER" id="PTHR21694:SF18">
    <property type="entry name" value="COILED-COIL DOMAIN-CONTAINING PROTEIN 63"/>
    <property type="match status" value="1"/>
</dbReference>
<evidence type="ECO:0000259" key="3">
    <source>
        <dbReference type="Pfam" id="PF21773"/>
    </source>
</evidence>
<keyword evidence="5" id="KW-1185">Reference proteome</keyword>
<dbReference type="PANTHER" id="PTHR21694">
    <property type="entry name" value="COILED-COIL DOMAIN-CONTAINING PROTEIN 63"/>
    <property type="match status" value="1"/>
</dbReference>
<keyword evidence="1 2" id="KW-0175">Coiled coil</keyword>
<reference evidence="4" key="1">
    <citation type="journal article" date="2023" name="IScience">
        <title>Live-bearing cockroach genome reveals convergent evolutionary mechanisms linked to viviparity in insects and beyond.</title>
        <authorList>
            <person name="Fouks B."/>
            <person name="Harrison M.C."/>
            <person name="Mikhailova A.A."/>
            <person name="Marchal E."/>
            <person name="English S."/>
            <person name="Carruthers M."/>
            <person name="Jennings E.C."/>
            <person name="Chiamaka E.L."/>
            <person name="Frigard R.A."/>
            <person name="Pippel M."/>
            <person name="Attardo G.M."/>
            <person name="Benoit J.B."/>
            <person name="Bornberg-Bauer E."/>
            <person name="Tobe S.S."/>
        </authorList>
    </citation>
    <scope>NUCLEOTIDE SEQUENCE</scope>
    <source>
        <strain evidence="4">Stay&amp;Tobe</strain>
    </source>
</reference>
<accession>A0AAD7Z9P3</accession>
<evidence type="ECO:0000256" key="2">
    <source>
        <dbReference type="SAM" id="Coils"/>
    </source>
</evidence>
<dbReference type="InterPro" id="IPR051876">
    <property type="entry name" value="ODA-DC/CCD"/>
</dbReference>
<dbReference type="AlphaFoldDB" id="A0AAD7Z9P3"/>
<feature type="coiled-coil region" evidence="2">
    <location>
        <begin position="222"/>
        <end position="288"/>
    </location>
</feature>
<sequence length="447" mass="52805">MSELNWQIKKVEKEVMELKKHDVSDDMMMQRDLKTARNVRNLEDRLGVVTSKFNMMVASNGKLRQEINHLLKERAHFNKLYQQLVFHLNAGKKVMVDLIEQATFSYDQREEAQNKLKALKDRGKQDLLIQSQEMRELQRHLDHDIKLQDFLGVKGQRRILSELEAKEALKKRKKRENTEQLITTYEGILSQIKEFTGENDIDRLTAQFVKQEEENFAIFNYVNELNNEVESLQERVCELRIKIDEQRELSNERAKQQQETLSRLCQTLQEKLNDAKETEIKLKNCNTALNTLLRGIEQIFHLVRCDNDPVLALLGENVHVTPYNVMLYLEIIERRTNELMNVVFYLQHLTPMAETEEEKVQLRDLSIPQHPPMEKIVPTHPCPLCVEEEEMTQEEDEETLFPLTRGEVEKRVQDLEQDPERDISERLHNVSVCRLPRSRKIMQSTYE</sequence>
<evidence type="ECO:0000256" key="1">
    <source>
        <dbReference type="ARBA" id="ARBA00023054"/>
    </source>
</evidence>
<name>A0AAD7Z9P3_DIPPU</name>
<proteinExistence type="predicted"/>
<comment type="caution">
    <text evidence="4">The sequence shown here is derived from an EMBL/GenBank/DDBJ whole genome shotgun (WGS) entry which is preliminary data.</text>
</comment>
<organism evidence="4 5">
    <name type="scientific">Diploptera punctata</name>
    <name type="common">Pacific beetle cockroach</name>
    <dbReference type="NCBI Taxonomy" id="6984"/>
    <lineage>
        <taxon>Eukaryota</taxon>
        <taxon>Metazoa</taxon>
        <taxon>Ecdysozoa</taxon>
        <taxon>Arthropoda</taxon>
        <taxon>Hexapoda</taxon>
        <taxon>Insecta</taxon>
        <taxon>Pterygota</taxon>
        <taxon>Neoptera</taxon>
        <taxon>Polyneoptera</taxon>
        <taxon>Dictyoptera</taxon>
        <taxon>Blattodea</taxon>
        <taxon>Blaberoidea</taxon>
        <taxon>Blaberidae</taxon>
        <taxon>Diplopterinae</taxon>
        <taxon>Diploptera</taxon>
    </lineage>
</organism>
<protein>
    <recommendedName>
        <fullName evidence="3">ODAD1 central coiled coil region domain-containing protein</fullName>
    </recommendedName>
</protein>